<dbReference type="GO" id="GO:0016616">
    <property type="term" value="F:oxidoreductase activity, acting on the CH-OH group of donors, NAD or NADP as acceptor"/>
    <property type="evidence" value="ECO:0007669"/>
    <property type="project" value="TreeGrafter"/>
</dbReference>
<evidence type="ECO:0000313" key="3">
    <source>
        <dbReference type="EMBL" id="CAB4823662.1"/>
    </source>
</evidence>
<reference evidence="5" key="1">
    <citation type="submission" date="2020-05" db="EMBL/GenBank/DDBJ databases">
        <authorList>
            <person name="Chiriac C."/>
            <person name="Salcher M."/>
            <person name="Ghai R."/>
            <person name="Kavagutti S V."/>
        </authorList>
    </citation>
    <scope>NUCLEOTIDE SEQUENCE</scope>
</reference>
<dbReference type="EMBL" id="CAFBMH010000049">
    <property type="protein sequence ID" value="CAB4910522.1"/>
    <property type="molecule type" value="Genomic_DNA"/>
</dbReference>
<proteinExistence type="inferred from homology"/>
<organism evidence="5">
    <name type="scientific">freshwater metagenome</name>
    <dbReference type="NCBI Taxonomy" id="449393"/>
    <lineage>
        <taxon>unclassified sequences</taxon>
        <taxon>metagenomes</taxon>
        <taxon>ecological metagenomes</taxon>
    </lineage>
</organism>
<gene>
    <name evidence="2" type="ORF">UFOPK2754_01990</name>
    <name evidence="3" type="ORF">UFOPK3139_00865</name>
    <name evidence="4" type="ORF">UFOPK3543_01469</name>
    <name evidence="5" type="ORF">UFOPK3967_01045</name>
</gene>
<evidence type="ECO:0000256" key="1">
    <source>
        <dbReference type="ARBA" id="ARBA00006484"/>
    </source>
</evidence>
<accession>A0A6J7NLV6</accession>
<dbReference type="PRINTS" id="PR00080">
    <property type="entry name" value="SDRFAMILY"/>
</dbReference>
<dbReference type="Gene3D" id="3.40.50.720">
    <property type="entry name" value="NAD(P)-binding Rossmann-like Domain"/>
    <property type="match status" value="1"/>
</dbReference>
<dbReference type="EMBL" id="CAFBOS010000050">
    <property type="protein sequence ID" value="CAB4991692.1"/>
    <property type="molecule type" value="Genomic_DNA"/>
</dbReference>
<dbReference type="SUPFAM" id="SSF51735">
    <property type="entry name" value="NAD(P)-binding Rossmann-fold domains"/>
    <property type="match status" value="1"/>
</dbReference>
<evidence type="ECO:0000313" key="2">
    <source>
        <dbReference type="EMBL" id="CAB4754287.1"/>
    </source>
</evidence>
<dbReference type="InterPro" id="IPR036291">
    <property type="entry name" value="NAD(P)-bd_dom_sf"/>
</dbReference>
<name>A0A6J7NLV6_9ZZZZ</name>
<sequence length="249" mass="25978">MASLERVVVVTGGGRGVGRGVALAFAAEGDRVAVLEFDPETAADTVVALRERGVEALAFVCDVGDKVAVDASIDAIVAAWGRIDVVVNNAQSVRFANVLTTTDDDADVMWRSGFLGTLHVMQASHAHLVASRGSIVNLISGAVLGGLGESGVYGAVKAAIRVLTRAAATEWGPLGIRVNCISPSAQTPALDVWKETYPEAYEKRAKLIPLQHFGDPEHDIGRAVVLLASADAHYITGATVTVDGGAYFL</sequence>
<dbReference type="FunFam" id="3.40.50.720:FF:000084">
    <property type="entry name" value="Short-chain dehydrogenase reductase"/>
    <property type="match status" value="1"/>
</dbReference>
<evidence type="ECO:0000313" key="4">
    <source>
        <dbReference type="EMBL" id="CAB4910522.1"/>
    </source>
</evidence>
<dbReference type="EMBL" id="CAEZYR010000076">
    <property type="protein sequence ID" value="CAB4754287.1"/>
    <property type="molecule type" value="Genomic_DNA"/>
</dbReference>
<dbReference type="Pfam" id="PF13561">
    <property type="entry name" value="adh_short_C2"/>
    <property type="match status" value="1"/>
</dbReference>
<dbReference type="PANTHER" id="PTHR42760">
    <property type="entry name" value="SHORT-CHAIN DEHYDROGENASES/REDUCTASES FAMILY MEMBER"/>
    <property type="match status" value="1"/>
</dbReference>
<dbReference type="EMBL" id="CAFABA010000025">
    <property type="protein sequence ID" value="CAB4823662.1"/>
    <property type="molecule type" value="Genomic_DNA"/>
</dbReference>
<dbReference type="InterPro" id="IPR002347">
    <property type="entry name" value="SDR_fam"/>
</dbReference>
<dbReference type="CDD" id="cd05233">
    <property type="entry name" value="SDR_c"/>
    <property type="match status" value="1"/>
</dbReference>
<protein>
    <submittedName>
        <fullName evidence="5">Unannotated protein</fullName>
    </submittedName>
</protein>
<dbReference type="PRINTS" id="PR00081">
    <property type="entry name" value="GDHRDH"/>
</dbReference>
<comment type="similarity">
    <text evidence="1">Belongs to the short-chain dehydrogenases/reductases (SDR) family.</text>
</comment>
<dbReference type="AlphaFoldDB" id="A0A6J7NLV6"/>
<evidence type="ECO:0000313" key="5">
    <source>
        <dbReference type="EMBL" id="CAB4991692.1"/>
    </source>
</evidence>